<dbReference type="AlphaFoldDB" id="A0AA39QS21"/>
<keyword evidence="3" id="KW-1185">Reference proteome</keyword>
<dbReference type="InterPro" id="IPR029058">
    <property type="entry name" value="AB_hydrolase_fold"/>
</dbReference>
<dbReference type="PANTHER" id="PTHR43433">
    <property type="entry name" value="HYDROLASE, ALPHA/BETA FOLD FAMILY PROTEIN"/>
    <property type="match status" value="1"/>
</dbReference>
<evidence type="ECO:0000313" key="3">
    <source>
        <dbReference type="Proteomes" id="UP001166286"/>
    </source>
</evidence>
<dbReference type="SUPFAM" id="SSF53474">
    <property type="entry name" value="alpha/beta-Hydrolases"/>
    <property type="match status" value="1"/>
</dbReference>
<evidence type="ECO:0000313" key="2">
    <source>
        <dbReference type="EMBL" id="KAK0508132.1"/>
    </source>
</evidence>
<dbReference type="Pfam" id="PF00561">
    <property type="entry name" value="Abhydrolase_1"/>
    <property type="match status" value="1"/>
</dbReference>
<protein>
    <recommendedName>
        <fullName evidence="1">AB hydrolase-1 domain-containing protein</fullName>
    </recommendedName>
</protein>
<name>A0AA39QS21_9LECA</name>
<dbReference type="Proteomes" id="UP001166286">
    <property type="component" value="Unassembled WGS sequence"/>
</dbReference>
<dbReference type="InterPro" id="IPR000073">
    <property type="entry name" value="AB_hydrolase_1"/>
</dbReference>
<dbReference type="Gene3D" id="3.40.50.1820">
    <property type="entry name" value="alpha/beta hydrolase"/>
    <property type="match status" value="1"/>
</dbReference>
<dbReference type="InterPro" id="IPR050471">
    <property type="entry name" value="AB_hydrolase"/>
</dbReference>
<gene>
    <name evidence="2" type="ORF">JMJ35_009216</name>
</gene>
<sequence length="329" mass="37038">MPPLTSAEIVQHPAFKDVIWHLPPTTKGKCAIASRRRGGPFNIAYEIHGTGPIHTVWIMGLGALKWYWQRQTQDFGHKEGEKYSCLIFDNRGMGESDKPLLRYSTSEMARDVLELLEHVGWMEDRKLHVVGISMGGMIAQELACLEPKRIASLSLVSTCAELMNTVGYFQGLRDRINILIPKSLDKQIAEIKSRVSLSWLEQPDEEGTFPTNGDRFAAQELTKRQDLKGFTRKGFLLQALAVGYHKKSTKQLREMADNVGRERIQVLHGTIDNLITFPHAKVLVEALGGEEGGVTKVVFEGRGHYLPMEERGRFRGVIGELIEKTEGMR</sequence>
<comment type="caution">
    <text evidence="2">The sequence shown here is derived from an EMBL/GenBank/DDBJ whole genome shotgun (WGS) entry which is preliminary data.</text>
</comment>
<dbReference type="EMBL" id="JAFEKC020000021">
    <property type="protein sequence ID" value="KAK0508132.1"/>
    <property type="molecule type" value="Genomic_DNA"/>
</dbReference>
<feature type="domain" description="AB hydrolase-1" evidence="1">
    <location>
        <begin position="60"/>
        <end position="310"/>
    </location>
</feature>
<evidence type="ECO:0000259" key="1">
    <source>
        <dbReference type="Pfam" id="PF00561"/>
    </source>
</evidence>
<reference evidence="2" key="1">
    <citation type="submission" date="2023-03" db="EMBL/GenBank/DDBJ databases">
        <title>Complete genome of Cladonia borealis.</title>
        <authorList>
            <person name="Park H."/>
        </authorList>
    </citation>
    <scope>NUCLEOTIDE SEQUENCE</scope>
    <source>
        <strain evidence="2">ANT050790</strain>
    </source>
</reference>
<dbReference type="PANTHER" id="PTHR43433:SF5">
    <property type="entry name" value="AB HYDROLASE-1 DOMAIN-CONTAINING PROTEIN"/>
    <property type="match status" value="1"/>
</dbReference>
<organism evidence="2 3">
    <name type="scientific">Cladonia borealis</name>
    <dbReference type="NCBI Taxonomy" id="184061"/>
    <lineage>
        <taxon>Eukaryota</taxon>
        <taxon>Fungi</taxon>
        <taxon>Dikarya</taxon>
        <taxon>Ascomycota</taxon>
        <taxon>Pezizomycotina</taxon>
        <taxon>Lecanoromycetes</taxon>
        <taxon>OSLEUM clade</taxon>
        <taxon>Lecanoromycetidae</taxon>
        <taxon>Lecanorales</taxon>
        <taxon>Lecanorineae</taxon>
        <taxon>Cladoniaceae</taxon>
        <taxon>Cladonia</taxon>
    </lineage>
</organism>
<accession>A0AA39QS21</accession>
<proteinExistence type="predicted"/>